<dbReference type="EMBL" id="JMIW01000007">
    <property type="protein sequence ID" value="KEO88905.1"/>
    <property type="molecule type" value="Genomic_DNA"/>
</dbReference>
<protein>
    <recommendedName>
        <fullName evidence="4">DUF2141 domain-containing protein</fullName>
    </recommendedName>
</protein>
<dbReference type="InterPro" id="IPR018673">
    <property type="entry name" value="DUF2141"/>
</dbReference>
<keyword evidence="3" id="KW-1185">Reference proteome</keyword>
<feature type="signal peptide" evidence="1">
    <location>
        <begin position="1"/>
        <end position="28"/>
    </location>
</feature>
<dbReference type="RefSeq" id="WP_034961913.1">
    <property type="nucleotide sequence ID" value="NZ_JMIW01000007.1"/>
</dbReference>
<dbReference type="OrthoDB" id="7189112at2"/>
<dbReference type="Pfam" id="PF09912">
    <property type="entry name" value="DUF2141"/>
    <property type="match status" value="1"/>
</dbReference>
<gene>
    <name evidence="2" type="ORF">EH31_15855</name>
</gene>
<proteinExistence type="predicted"/>
<feature type="chain" id="PRO_5001696857" description="DUF2141 domain-containing protein" evidence="1">
    <location>
        <begin position="29"/>
        <end position="175"/>
    </location>
</feature>
<keyword evidence="1" id="KW-0732">Signal</keyword>
<sequence>MTRLKSIAALGGAAILAGLGTVAPGVPAMAQASSSNDYRNTISNNMRSCAPGGGPAVRVTINGIKEASGKVRAQVYNATSGEWLESGKWLNRVELPARRGRMTICLPVPKSGNYAVAVRHDVNGNGETDIRTDGGAMSNDPSINIFNLGKPGVDKTRFNVGNGVTAISITMKYFA</sequence>
<dbReference type="AlphaFoldDB" id="A0A074M819"/>
<dbReference type="Proteomes" id="UP000027647">
    <property type="component" value="Unassembled WGS sequence"/>
</dbReference>
<comment type="caution">
    <text evidence="2">The sequence shown here is derived from an EMBL/GenBank/DDBJ whole genome shotgun (WGS) entry which is preliminary data.</text>
</comment>
<accession>A0A074M819</accession>
<dbReference type="eggNOG" id="COG4704">
    <property type="taxonomic scope" value="Bacteria"/>
</dbReference>
<evidence type="ECO:0000313" key="2">
    <source>
        <dbReference type="EMBL" id="KEO88905.1"/>
    </source>
</evidence>
<organism evidence="2 3">
    <name type="scientific">Erythrobacter longus</name>
    <dbReference type="NCBI Taxonomy" id="1044"/>
    <lineage>
        <taxon>Bacteria</taxon>
        <taxon>Pseudomonadati</taxon>
        <taxon>Pseudomonadota</taxon>
        <taxon>Alphaproteobacteria</taxon>
        <taxon>Sphingomonadales</taxon>
        <taxon>Erythrobacteraceae</taxon>
        <taxon>Erythrobacter/Porphyrobacter group</taxon>
        <taxon>Erythrobacter</taxon>
    </lineage>
</organism>
<evidence type="ECO:0000256" key="1">
    <source>
        <dbReference type="SAM" id="SignalP"/>
    </source>
</evidence>
<evidence type="ECO:0008006" key="4">
    <source>
        <dbReference type="Google" id="ProtNLM"/>
    </source>
</evidence>
<name>A0A074M819_ERYLO</name>
<reference evidence="2 3" key="1">
    <citation type="submission" date="2014-04" db="EMBL/GenBank/DDBJ databases">
        <title>A comprehensive comparison of genomes of Erythrobacter spp. strains.</title>
        <authorList>
            <person name="Zheng Q."/>
        </authorList>
    </citation>
    <scope>NUCLEOTIDE SEQUENCE [LARGE SCALE GENOMIC DNA]</scope>
    <source>
        <strain evidence="2 3">DSM 6997</strain>
    </source>
</reference>
<dbReference type="STRING" id="1044.EH31_15855"/>
<evidence type="ECO:0000313" key="3">
    <source>
        <dbReference type="Proteomes" id="UP000027647"/>
    </source>
</evidence>